<dbReference type="EMBL" id="GG662793">
    <property type="protein sequence ID" value="EAR90947.2"/>
    <property type="molecule type" value="Genomic_DNA"/>
</dbReference>
<dbReference type="Gene3D" id="1.10.510.10">
    <property type="entry name" value="Transferase(Phosphotransferase) domain 1"/>
    <property type="match status" value="1"/>
</dbReference>
<dbReference type="SUPFAM" id="SSF56112">
    <property type="entry name" value="Protein kinase-like (PK-like)"/>
    <property type="match status" value="1"/>
</dbReference>
<dbReference type="GeneID" id="7836610"/>
<accession>I7LUB1</accession>
<keyword evidence="2" id="KW-0418">Kinase</keyword>
<dbReference type="InterPro" id="IPR011009">
    <property type="entry name" value="Kinase-like_dom_sf"/>
</dbReference>
<keyword evidence="2" id="KW-0808">Transferase</keyword>
<dbReference type="GO" id="GO:0004672">
    <property type="term" value="F:protein kinase activity"/>
    <property type="evidence" value="ECO:0007669"/>
    <property type="project" value="InterPro"/>
</dbReference>
<reference evidence="3" key="1">
    <citation type="journal article" date="2006" name="PLoS Biol.">
        <title>Macronuclear genome sequence of the ciliate Tetrahymena thermophila, a model eukaryote.</title>
        <authorList>
            <person name="Eisen J.A."/>
            <person name="Coyne R.S."/>
            <person name="Wu M."/>
            <person name="Wu D."/>
            <person name="Thiagarajan M."/>
            <person name="Wortman J.R."/>
            <person name="Badger J.H."/>
            <person name="Ren Q."/>
            <person name="Amedeo P."/>
            <person name="Jones K.M."/>
            <person name="Tallon L.J."/>
            <person name="Delcher A.L."/>
            <person name="Salzberg S.L."/>
            <person name="Silva J.C."/>
            <person name="Haas B.J."/>
            <person name="Majoros W.H."/>
            <person name="Farzad M."/>
            <person name="Carlton J.M."/>
            <person name="Smith R.K. Jr."/>
            <person name="Garg J."/>
            <person name="Pearlman R.E."/>
            <person name="Karrer K.M."/>
            <person name="Sun L."/>
            <person name="Manning G."/>
            <person name="Elde N.C."/>
            <person name="Turkewitz A.P."/>
            <person name="Asai D.J."/>
            <person name="Wilkes D.E."/>
            <person name="Wang Y."/>
            <person name="Cai H."/>
            <person name="Collins K."/>
            <person name="Stewart B.A."/>
            <person name="Lee S.R."/>
            <person name="Wilamowska K."/>
            <person name="Weinberg Z."/>
            <person name="Ruzzo W.L."/>
            <person name="Wloga D."/>
            <person name="Gaertig J."/>
            <person name="Frankel J."/>
            <person name="Tsao C.-C."/>
            <person name="Gorovsky M.A."/>
            <person name="Keeling P.J."/>
            <person name="Waller R.F."/>
            <person name="Patron N.J."/>
            <person name="Cherry J.M."/>
            <person name="Stover N.A."/>
            <person name="Krieger C.J."/>
            <person name="del Toro C."/>
            <person name="Ryder H.F."/>
            <person name="Williamson S.C."/>
            <person name="Barbeau R.A."/>
            <person name="Hamilton E.P."/>
            <person name="Orias E."/>
        </authorList>
    </citation>
    <scope>NUCLEOTIDE SEQUENCE [LARGE SCALE GENOMIC DNA]</scope>
    <source>
        <strain evidence="3">SB210</strain>
    </source>
</reference>
<name>I7LUB1_TETTS</name>
<keyword evidence="3" id="KW-1185">Reference proteome</keyword>
<feature type="domain" description="Protein kinase" evidence="1">
    <location>
        <begin position="1"/>
        <end position="166"/>
    </location>
</feature>
<evidence type="ECO:0000313" key="3">
    <source>
        <dbReference type="Proteomes" id="UP000009168"/>
    </source>
</evidence>
<dbReference type="PROSITE" id="PS50011">
    <property type="entry name" value="PROTEIN_KINASE_DOM"/>
    <property type="match status" value="1"/>
</dbReference>
<dbReference type="AlphaFoldDB" id="I7LUB1"/>
<organism evidence="2 3">
    <name type="scientific">Tetrahymena thermophila (strain SB210)</name>
    <dbReference type="NCBI Taxonomy" id="312017"/>
    <lineage>
        <taxon>Eukaryota</taxon>
        <taxon>Sar</taxon>
        <taxon>Alveolata</taxon>
        <taxon>Ciliophora</taxon>
        <taxon>Intramacronucleata</taxon>
        <taxon>Oligohymenophorea</taxon>
        <taxon>Hymenostomatida</taxon>
        <taxon>Tetrahymenina</taxon>
        <taxon>Tetrahymenidae</taxon>
        <taxon>Tetrahymena</taxon>
    </lineage>
</organism>
<dbReference type="InterPro" id="IPR000719">
    <property type="entry name" value="Prot_kinase_dom"/>
</dbReference>
<dbReference type="RefSeq" id="XP_001011192.2">
    <property type="nucleotide sequence ID" value="XM_001011192.2"/>
</dbReference>
<gene>
    <name evidence="2" type="ORF">TTHERM_00145520</name>
</gene>
<proteinExistence type="predicted"/>
<evidence type="ECO:0000259" key="1">
    <source>
        <dbReference type="PROSITE" id="PS50011"/>
    </source>
</evidence>
<sequence>MQQKTLLQILQQNLELECFQKFKLFKNICSQILLIHYQNKAYKYLCPENIFVDDNMNVTLREFNDDSNVQSEHQDWLFQSPELQMSFKDSQNSSITQKTDIWSIGLLLNVVFTLKNLISMRGRIGFSKNSEYFFEIIPICMKIKPEDRPSCFELVSFLEDFENKYLKLHLNEMKQAHESFKRERQISSTIKIQKLDLIENDDELEIRGNNIELEDLKLEYKNFSFHAKSKNSNEHLYLQIQDRPLKLSQNKIIKVDDYEIQVSNLDNQEGIITLKTTQENVSFESSFKIQNGQYITIGPDQDDQIHLFGLNNDSSLKIEKLIDGFYIVQQSSLTDSSSSLSSTDSGRVYLKLEHDTPIQNQSIICSETQRYFIKQIC</sequence>
<dbReference type="InParanoid" id="I7LUB1"/>
<dbReference type="KEGG" id="tet:TTHERM_00145520"/>
<dbReference type="Proteomes" id="UP000009168">
    <property type="component" value="Unassembled WGS sequence"/>
</dbReference>
<evidence type="ECO:0000313" key="2">
    <source>
        <dbReference type="EMBL" id="EAR90947.2"/>
    </source>
</evidence>
<protein>
    <submittedName>
        <fullName evidence="2">Protein kinase</fullName>
    </submittedName>
</protein>
<dbReference type="GO" id="GO:0005524">
    <property type="term" value="F:ATP binding"/>
    <property type="evidence" value="ECO:0007669"/>
    <property type="project" value="InterPro"/>
</dbReference>